<evidence type="ECO:0000313" key="2">
    <source>
        <dbReference type="Proteomes" id="UP001150581"/>
    </source>
</evidence>
<reference evidence="1" key="1">
    <citation type="submission" date="2022-07" db="EMBL/GenBank/DDBJ databases">
        <title>Phylogenomic reconstructions and comparative analyses of Kickxellomycotina fungi.</title>
        <authorList>
            <person name="Reynolds N.K."/>
            <person name="Stajich J.E."/>
            <person name="Barry K."/>
            <person name="Grigoriev I.V."/>
            <person name="Crous P."/>
            <person name="Smith M.E."/>
        </authorList>
    </citation>
    <scope>NUCLEOTIDE SEQUENCE</scope>
    <source>
        <strain evidence="1">Benny 63K</strain>
    </source>
</reference>
<name>A0ACC1IQP3_9FUNG</name>
<evidence type="ECO:0000313" key="1">
    <source>
        <dbReference type="EMBL" id="KAJ1899016.1"/>
    </source>
</evidence>
<dbReference type="EMBL" id="JANBPG010000188">
    <property type="protein sequence ID" value="KAJ1899016.1"/>
    <property type="molecule type" value="Genomic_DNA"/>
</dbReference>
<protein>
    <submittedName>
        <fullName evidence="1">DNA-dependent ATPase mgs1</fullName>
    </submittedName>
</protein>
<gene>
    <name evidence="1" type="primary">MGS1_1</name>
    <name evidence="1" type="ORF">LPJ66_002383</name>
</gene>
<comment type="caution">
    <text evidence="1">The sequence shown here is derived from an EMBL/GenBank/DDBJ whole genome shotgun (WGS) entry which is preliminary data.</text>
</comment>
<proteinExistence type="predicted"/>
<sequence>MSTTSSLVSCPICDKLVPEWYVSDHMDRECKGASSSQDRAAPNASKSPPPPPSSAGNKRTMFMASPSSRQKSGTPSIMFPSIKKARPSFDSNSEPSAVTSPAPLAQQRSHSGLSETADSVKRIQNTKLPLAERLRPLTLDSFVGQSELVGPGGILRILIESDRMSSCIFWGGPGLGKTTLARIIAHRTSAAFKEMSAVTQNTVDVKKAIEEAGNLNRLINKRTIVFLDEIHRFNKAQQDIFLPYLERGQIVLIGATTENPSFKLNSALLSRCRVFRLEALSEKDIASIAVRAAQLKQQDLGLEVLGLDDTIAKYISSISNGDARVAINVVDLAMNSLQAGANLDLDCVRRALQRTHVTYGEDEHYDLISALHKSVRGSDDNAALYWLGRMLQGGDDPMYVARRLVRMASEDIGLADNSALPLAMATLQACQAIGMPECDTILAHCVVYLARAPKSVESYKAFKNVKAFVAAENPWPVPMHIRNAPTRMMQRMGYGDGYKYNPDYEEPVEQEYLPEAIRSHSFFDKPE</sequence>
<dbReference type="Proteomes" id="UP001150581">
    <property type="component" value="Unassembled WGS sequence"/>
</dbReference>
<accession>A0ACC1IQP3</accession>
<organism evidence="1 2">
    <name type="scientific">Kickxella alabastrina</name>
    <dbReference type="NCBI Taxonomy" id="61397"/>
    <lineage>
        <taxon>Eukaryota</taxon>
        <taxon>Fungi</taxon>
        <taxon>Fungi incertae sedis</taxon>
        <taxon>Zoopagomycota</taxon>
        <taxon>Kickxellomycotina</taxon>
        <taxon>Kickxellomycetes</taxon>
        <taxon>Kickxellales</taxon>
        <taxon>Kickxellaceae</taxon>
        <taxon>Kickxella</taxon>
    </lineage>
</organism>
<keyword evidence="2" id="KW-1185">Reference proteome</keyword>